<accession>A0A419F5K8</accession>
<dbReference type="PANTHER" id="PTHR37945">
    <property type="entry name" value="EXTRACELLULAR TUNGSTATE BINDING PROTEIN"/>
    <property type="match status" value="1"/>
</dbReference>
<proteinExistence type="predicted"/>
<dbReference type="SUPFAM" id="SSF53850">
    <property type="entry name" value="Periplasmic binding protein-like II"/>
    <property type="match status" value="1"/>
</dbReference>
<dbReference type="CDD" id="cd05466">
    <property type="entry name" value="PBP2_LTTR_substrate"/>
    <property type="match status" value="1"/>
</dbReference>
<evidence type="ECO:0000256" key="1">
    <source>
        <dbReference type="SAM" id="SignalP"/>
    </source>
</evidence>
<gene>
    <name evidence="3" type="ORF">C4532_04025</name>
</gene>
<dbReference type="PANTHER" id="PTHR37945:SF1">
    <property type="entry name" value="EXTRACELLULAR TUNGSTATE BINDING PROTEIN"/>
    <property type="match status" value="1"/>
</dbReference>
<reference evidence="3 4" key="1">
    <citation type="journal article" date="2017" name="ISME J.">
        <title>Energy and carbon metabolisms in a deep terrestrial subsurface fluid microbial community.</title>
        <authorList>
            <person name="Momper L."/>
            <person name="Jungbluth S.P."/>
            <person name="Lee M.D."/>
            <person name="Amend J.P."/>
        </authorList>
    </citation>
    <scope>NUCLEOTIDE SEQUENCE [LARGE SCALE GENOMIC DNA]</scope>
    <source>
        <strain evidence="3">SURF_17</strain>
    </source>
</reference>
<evidence type="ECO:0000313" key="4">
    <source>
        <dbReference type="Proteomes" id="UP000285961"/>
    </source>
</evidence>
<feature type="domain" description="PBP" evidence="2">
    <location>
        <begin position="22"/>
        <end position="246"/>
    </location>
</feature>
<keyword evidence="1" id="KW-0732">Signal</keyword>
<feature type="signal peptide" evidence="1">
    <location>
        <begin position="1"/>
        <end position="22"/>
    </location>
</feature>
<evidence type="ECO:0000313" key="3">
    <source>
        <dbReference type="EMBL" id="RJP73752.1"/>
    </source>
</evidence>
<dbReference type="Gene3D" id="3.40.190.10">
    <property type="entry name" value="Periplasmic binding protein-like II"/>
    <property type="match status" value="2"/>
</dbReference>
<organism evidence="3 4">
    <name type="scientific">Candidatus Abyssobacteria bacterium SURF_17</name>
    <dbReference type="NCBI Taxonomy" id="2093361"/>
    <lineage>
        <taxon>Bacteria</taxon>
        <taxon>Pseudomonadati</taxon>
        <taxon>Candidatus Hydrogenedentota</taxon>
        <taxon>Candidatus Abyssobacteria</taxon>
    </lineage>
</organism>
<protein>
    <submittedName>
        <fullName evidence="3">Tungsten ABC transporter substrate-binding protein</fullName>
    </submittedName>
</protein>
<evidence type="ECO:0000259" key="2">
    <source>
        <dbReference type="Pfam" id="PF12849"/>
    </source>
</evidence>
<dbReference type="Pfam" id="PF12849">
    <property type="entry name" value="PBP_like_2"/>
    <property type="match status" value="1"/>
</dbReference>
<dbReference type="InterPro" id="IPR024370">
    <property type="entry name" value="PBP_domain"/>
</dbReference>
<sequence>MRQLKVLLMGFLMLLLSTTAAAEERIRLATTTSTDNSGLLAVVLPPFEQKYDMKVDVIAVGTGKALKLGENGDVDVVLVHSRADEDAFVEKGFGVNRRDVMYNDFIVVGPASDPAGIKGSADASAALKLIAANEAPFVSRGDNSGTHQKEKELWEAAGIKPQGQWHVEAGQGMGAVLQMADEKRGYTLVDRGTWLAYSDKLELAVLLEGDPRLFNPYGIIAVNPVLHPHVKYMQAMLLIAWFTSPEGQRLIGDFKIGGQSLFIPVAVPTDTPKK</sequence>
<feature type="chain" id="PRO_5019120416" evidence="1">
    <location>
        <begin position="23"/>
        <end position="274"/>
    </location>
</feature>
<name>A0A419F5K8_9BACT</name>
<comment type="caution">
    <text evidence="3">The sequence shown here is derived from an EMBL/GenBank/DDBJ whole genome shotgun (WGS) entry which is preliminary data.</text>
</comment>
<dbReference type="AlphaFoldDB" id="A0A419F5K8"/>
<dbReference type="InterPro" id="IPR052738">
    <property type="entry name" value="ABC-Tungstate_binding"/>
</dbReference>
<dbReference type="Proteomes" id="UP000285961">
    <property type="component" value="Unassembled WGS sequence"/>
</dbReference>
<dbReference type="EMBL" id="QZKI01000024">
    <property type="protein sequence ID" value="RJP73752.1"/>
    <property type="molecule type" value="Genomic_DNA"/>
</dbReference>